<gene>
    <name evidence="8" type="ORF">PYX00_000109</name>
</gene>
<keyword evidence="6" id="KW-1133">Transmembrane helix</keyword>
<dbReference type="Gene3D" id="3.40.309.10">
    <property type="entry name" value="Aldehyde Dehydrogenase, Chain A, domain 2"/>
    <property type="match status" value="1"/>
</dbReference>
<dbReference type="CDD" id="cd07132">
    <property type="entry name" value="ALDH_F3AB"/>
    <property type="match status" value="1"/>
</dbReference>
<feature type="transmembrane region" description="Helical" evidence="6">
    <location>
        <begin position="537"/>
        <end position="558"/>
    </location>
</feature>
<dbReference type="EMBL" id="JARGDH010000001">
    <property type="protein sequence ID" value="KAL0278234.1"/>
    <property type="molecule type" value="Genomic_DNA"/>
</dbReference>
<reference evidence="8" key="1">
    <citation type="journal article" date="2024" name="Gigascience">
        <title>Chromosome-level genome of the poultry shaft louse Menopon gallinae provides insight into the host-switching and adaptive evolution of parasitic lice.</title>
        <authorList>
            <person name="Xu Y."/>
            <person name="Ma L."/>
            <person name="Liu S."/>
            <person name="Liang Y."/>
            <person name="Liu Q."/>
            <person name="He Z."/>
            <person name="Tian L."/>
            <person name="Duan Y."/>
            <person name="Cai W."/>
            <person name="Li H."/>
            <person name="Song F."/>
        </authorList>
    </citation>
    <scope>NUCLEOTIDE SEQUENCE</scope>
    <source>
        <strain evidence="8">Cailab_2023a</strain>
    </source>
</reference>
<dbReference type="InterPro" id="IPR016162">
    <property type="entry name" value="Ald_DH_N"/>
</dbReference>
<dbReference type="PANTHER" id="PTHR43570:SF16">
    <property type="entry name" value="ALDEHYDE DEHYDROGENASE TYPE III, ISOFORM Q"/>
    <property type="match status" value="1"/>
</dbReference>
<dbReference type="Pfam" id="PF00171">
    <property type="entry name" value="Aldedh"/>
    <property type="match status" value="1"/>
</dbReference>
<dbReference type="GO" id="GO:0006081">
    <property type="term" value="P:aldehyde metabolic process"/>
    <property type="evidence" value="ECO:0007669"/>
    <property type="project" value="InterPro"/>
</dbReference>
<feature type="domain" description="Aldehyde dehydrogenase" evidence="7">
    <location>
        <begin position="67"/>
        <end position="493"/>
    </location>
</feature>
<evidence type="ECO:0000256" key="3">
    <source>
        <dbReference type="ARBA" id="ARBA00023027"/>
    </source>
</evidence>
<dbReference type="AlphaFoldDB" id="A0AAW2I7R9"/>
<name>A0AAW2I7R9_9NEOP</name>
<dbReference type="SUPFAM" id="SSF53720">
    <property type="entry name" value="ALDH-like"/>
    <property type="match status" value="1"/>
</dbReference>
<dbReference type="FunFam" id="3.40.605.10:FF:000004">
    <property type="entry name" value="Aldehyde dehydrogenase"/>
    <property type="match status" value="1"/>
</dbReference>
<dbReference type="Gene3D" id="3.40.605.10">
    <property type="entry name" value="Aldehyde Dehydrogenase, Chain A, domain 1"/>
    <property type="match status" value="1"/>
</dbReference>
<dbReference type="InterPro" id="IPR016160">
    <property type="entry name" value="Ald_DH_CS_CYS"/>
</dbReference>
<dbReference type="InterPro" id="IPR016163">
    <property type="entry name" value="Ald_DH_C"/>
</dbReference>
<dbReference type="PROSITE" id="PS00070">
    <property type="entry name" value="ALDEHYDE_DEHYDR_CYS"/>
    <property type="match status" value="1"/>
</dbReference>
<evidence type="ECO:0000256" key="2">
    <source>
        <dbReference type="ARBA" id="ARBA00023002"/>
    </source>
</evidence>
<dbReference type="GO" id="GO:0004029">
    <property type="term" value="F:aldehyde dehydrogenase (NAD+) activity"/>
    <property type="evidence" value="ECO:0007669"/>
    <property type="project" value="TreeGrafter"/>
</dbReference>
<dbReference type="InterPro" id="IPR016161">
    <property type="entry name" value="Ald_DH/histidinol_DH"/>
</dbReference>
<keyword evidence="6" id="KW-0812">Transmembrane</keyword>
<evidence type="ECO:0000259" key="7">
    <source>
        <dbReference type="Pfam" id="PF00171"/>
    </source>
</evidence>
<proteinExistence type="inferred from homology"/>
<evidence type="ECO:0000256" key="1">
    <source>
        <dbReference type="ARBA" id="ARBA00009986"/>
    </source>
</evidence>
<sequence>MDGPEAVASGSLPSPVDKEEVAIVIPEELPPIDVNMNVFNKYCIGNVIKTDGVVIEVDPDVKMSVETTYNYSDIVQKARIAFQSGKTRSLDFREQQLKNMLRMLVENEKEFVQAMATDLRKATLESVLFEVEMLANETRNFLHNFREWCKPQKPKKALMNVLDSLKIYRDPYGVVLILGAWNYPVQLTLMPVIGAIAGGNCVIIKPSEMAPASAKVMKDLVHKYLDTDCFHVITGGVPETTALLKERFDYIFYTGSTSVGKIIHKAANEHLTPVTLELGGKSPTYIDSTVNMRKTTERVLWGKLINAGQTCIAPDYVLCSKNVQTEFVKEAKDVLKKWYGEDMKQSPDLSRIVSDRHFQRLVKFLKDGNIAVGGETDAAEKYISPTILVDVKASDPIMQEEIFGPILPIVTVENAYEAIKFINSREKPLALYVFSKSAKDIELLLSNTSCGGVTVNDTILHIAVDTLPFGGVGLSGMGAYHGRYSFDTFTHEKGVLEKDFNPLVDMLTANRYPPYTDGKVQFLKMMMKKRFFFGMKYVPHVMMFGLGVAATLGFRALAKVRQHTPF</sequence>
<dbReference type="InterPro" id="IPR012394">
    <property type="entry name" value="Aldehyde_DH_NAD(P)"/>
</dbReference>
<accession>A0AAW2I7R9</accession>
<comment type="similarity">
    <text evidence="1 5">Belongs to the aldehyde dehydrogenase family.</text>
</comment>
<evidence type="ECO:0000313" key="8">
    <source>
        <dbReference type="EMBL" id="KAL0278234.1"/>
    </source>
</evidence>
<feature type="active site" evidence="4">
    <location>
        <position position="277"/>
    </location>
</feature>
<evidence type="ECO:0000256" key="5">
    <source>
        <dbReference type="RuleBase" id="RU003345"/>
    </source>
</evidence>
<dbReference type="GO" id="GO:0005737">
    <property type="term" value="C:cytoplasm"/>
    <property type="evidence" value="ECO:0007669"/>
    <property type="project" value="TreeGrafter"/>
</dbReference>
<organism evidence="8">
    <name type="scientific">Menopon gallinae</name>
    <name type="common">poultry shaft louse</name>
    <dbReference type="NCBI Taxonomy" id="328185"/>
    <lineage>
        <taxon>Eukaryota</taxon>
        <taxon>Metazoa</taxon>
        <taxon>Ecdysozoa</taxon>
        <taxon>Arthropoda</taxon>
        <taxon>Hexapoda</taxon>
        <taxon>Insecta</taxon>
        <taxon>Pterygota</taxon>
        <taxon>Neoptera</taxon>
        <taxon>Paraneoptera</taxon>
        <taxon>Psocodea</taxon>
        <taxon>Troctomorpha</taxon>
        <taxon>Phthiraptera</taxon>
        <taxon>Amblycera</taxon>
        <taxon>Menoponidae</taxon>
        <taxon>Menopon</taxon>
    </lineage>
</organism>
<dbReference type="FunFam" id="3.40.309.10:FF:000003">
    <property type="entry name" value="Aldehyde dehydrogenase"/>
    <property type="match status" value="1"/>
</dbReference>
<keyword evidence="3" id="KW-0520">NAD</keyword>
<keyword evidence="6" id="KW-0472">Membrane</keyword>
<dbReference type="PANTHER" id="PTHR43570">
    <property type="entry name" value="ALDEHYDE DEHYDROGENASE"/>
    <property type="match status" value="1"/>
</dbReference>
<dbReference type="PROSITE" id="PS00687">
    <property type="entry name" value="ALDEHYDE_DEHYDR_GLU"/>
    <property type="match status" value="1"/>
</dbReference>
<protein>
    <recommendedName>
        <fullName evidence="7">Aldehyde dehydrogenase domain-containing protein</fullName>
    </recommendedName>
</protein>
<dbReference type="InterPro" id="IPR015590">
    <property type="entry name" value="Aldehyde_DH_dom"/>
</dbReference>
<evidence type="ECO:0000256" key="4">
    <source>
        <dbReference type="PROSITE-ProRule" id="PRU10007"/>
    </source>
</evidence>
<evidence type="ECO:0000256" key="6">
    <source>
        <dbReference type="SAM" id="Phobius"/>
    </source>
</evidence>
<keyword evidence="2 5" id="KW-0560">Oxidoreductase</keyword>
<comment type="caution">
    <text evidence="8">The sequence shown here is derived from an EMBL/GenBank/DDBJ whole genome shotgun (WGS) entry which is preliminary data.</text>
</comment>
<dbReference type="InterPro" id="IPR029510">
    <property type="entry name" value="Ald_DH_CS_GLU"/>
</dbReference>